<keyword evidence="1" id="KW-0472">Membrane</keyword>
<feature type="transmembrane region" description="Helical" evidence="1">
    <location>
        <begin position="221"/>
        <end position="250"/>
    </location>
</feature>
<gene>
    <name evidence="2" type="ORF">ENT73_06380</name>
</gene>
<accession>A0A832LV42</accession>
<dbReference type="EMBL" id="DSZU01000115">
    <property type="protein sequence ID" value="HGV55687.1"/>
    <property type="molecule type" value="Genomic_DNA"/>
</dbReference>
<evidence type="ECO:0000313" key="2">
    <source>
        <dbReference type="EMBL" id="HGV55687.1"/>
    </source>
</evidence>
<protein>
    <submittedName>
        <fullName evidence="2">Uncharacterized protein</fullName>
    </submittedName>
</protein>
<proteinExistence type="predicted"/>
<evidence type="ECO:0000256" key="1">
    <source>
        <dbReference type="SAM" id="Phobius"/>
    </source>
</evidence>
<keyword evidence="1" id="KW-1133">Transmembrane helix</keyword>
<sequence>MSEKIKICQGIKLVVDSETPRRAGLENLSPSQKDDIWNKDVLYLIEKEYILKDYLPKLFERVKRGEEGKESLNWQEVKRNLENVYISQDFLKRDPFPRGEDFYRKHCPSEGAIWGAWIFLILSIIAETVVLIVQGAMSGGLNPVIFLFAFILAAGGWLLGNFLGAFFYVEKLKSLQEYEISERLTWIEYFHLALGSILILFIAVVRAVFGGEPEEYETIIIITWSTFYVFALTVLLGLLVAVAKGTVIYLNKKRAWALRKQQEALKAYASIMHEKSMKIYETRFNELYKEMYKVSEEVERDKNEKSGGGE</sequence>
<reference evidence="2" key="1">
    <citation type="journal article" date="2020" name="mSystems">
        <title>Genome- and Community-Level Interaction Insights into Carbon Utilization and Element Cycling Functions of Hydrothermarchaeota in Hydrothermal Sediment.</title>
        <authorList>
            <person name="Zhou Z."/>
            <person name="Liu Y."/>
            <person name="Xu W."/>
            <person name="Pan J."/>
            <person name="Luo Z.H."/>
            <person name="Li M."/>
        </authorList>
    </citation>
    <scope>NUCLEOTIDE SEQUENCE [LARGE SCALE GENOMIC DNA]</scope>
    <source>
        <strain evidence="2">SpSt-605</strain>
    </source>
</reference>
<keyword evidence="1" id="KW-0812">Transmembrane</keyword>
<feature type="transmembrane region" description="Helical" evidence="1">
    <location>
        <begin position="112"/>
        <end position="133"/>
    </location>
</feature>
<comment type="caution">
    <text evidence="2">The sequence shown here is derived from an EMBL/GenBank/DDBJ whole genome shotgun (WGS) entry which is preliminary data.</text>
</comment>
<dbReference type="AlphaFoldDB" id="A0A832LV42"/>
<feature type="transmembrane region" description="Helical" evidence="1">
    <location>
        <begin position="189"/>
        <end position="209"/>
    </location>
</feature>
<feature type="transmembrane region" description="Helical" evidence="1">
    <location>
        <begin position="145"/>
        <end position="169"/>
    </location>
</feature>
<name>A0A832LV42_9BACT</name>
<organism evidence="2">
    <name type="scientific">Caldimicrobium thiodismutans</name>
    <dbReference type="NCBI Taxonomy" id="1653476"/>
    <lineage>
        <taxon>Bacteria</taxon>
        <taxon>Pseudomonadati</taxon>
        <taxon>Thermodesulfobacteriota</taxon>
        <taxon>Thermodesulfobacteria</taxon>
        <taxon>Thermodesulfobacteriales</taxon>
        <taxon>Thermodesulfobacteriaceae</taxon>
        <taxon>Caldimicrobium</taxon>
    </lineage>
</organism>